<proteinExistence type="predicted"/>
<dbReference type="Pfam" id="PF01497">
    <property type="entry name" value="Peripla_BP_2"/>
    <property type="match status" value="1"/>
</dbReference>
<dbReference type="SUPFAM" id="SSF53807">
    <property type="entry name" value="Helical backbone' metal receptor"/>
    <property type="match status" value="1"/>
</dbReference>
<accession>A0A062VKA6</accession>
<dbReference type="OrthoDB" id="1632039at2"/>
<evidence type="ECO:0000259" key="2">
    <source>
        <dbReference type="PROSITE" id="PS50983"/>
    </source>
</evidence>
<evidence type="ECO:0000256" key="1">
    <source>
        <dbReference type="SAM" id="SignalP"/>
    </source>
</evidence>
<dbReference type="EMBL" id="ARYM01000007">
    <property type="protein sequence ID" value="KCZ99039.1"/>
    <property type="molecule type" value="Genomic_DNA"/>
</dbReference>
<keyword evidence="4" id="KW-1185">Reference proteome</keyword>
<dbReference type="Proteomes" id="UP000027100">
    <property type="component" value="Unassembled WGS sequence"/>
</dbReference>
<dbReference type="AlphaFoldDB" id="A0A062VKA6"/>
<dbReference type="PANTHER" id="PTHR30535">
    <property type="entry name" value="VITAMIN B12-BINDING PROTEIN"/>
    <property type="match status" value="1"/>
</dbReference>
<dbReference type="eggNOG" id="COG0614">
    <property type="taxonomic scope" value="Bacteria"/>
</dbReference>
<dbReference type="Gene3D" id="3.40.50.1980">
    <property type="entry name" value="Nitrogenase molybdenum iron protein domain"/>
    <property type="match status" value="2"/>
</dbReference>
<feature type="chain" id="PRO_5001619169" evidence="1">
    <location>
        <begin position="21"/>
        <end position="280"/>
    </location>
</feature>
<dbReference type="PATRIC" id="fig|1280954.3.peg.1508"/>
<evidence type="ECO:0000313" key="3">
    <source>
        <dbReference type="EMBL" id="KCZ99039.1"/>
    </source>
</evidence>
<dbReference type="InterPro" id="IPR002491">
    <property type="entry name" value="ABC_transptr_periplasmic_BD"/>
</dbReference>
<protein>
    <submittedName>
        <fullName evidence="3">Periplasmic binding protein</fullName>
    </submittedName>
</protein>
<gene>
    <name evidence="3" type="ORF">HPO_07427</name>
</gene>
<comment type="caution">
    <text evidence="3">The sequence shown here is derived from an EMBL/GenBank/DDBJ whole genome shotgun (WGS) entry which is preliminary data.</text>
</comment>
<dbReference type="PANTHER" id="PTHR30535:SF34">
    <property type="entry name" value="MOLYBDATE-BINDING PROTEIN MOLA"/>
    <property type="match status" value="1"/>
</dbReference>
<feature type="signal peptide" evidence="1">
    <location>
        <begin position="1"/>
        <end position="20"/>
    </location>
</feature>
<keyword evidence="1" id="KW-0732">Signal</keyword>
<dbReference type="PROSITE" id="PS50983">
    <property type="entry name" value="FE_B12_PBP"/>
    <property type="match status" value="1"/>
</dbReference>
<dbReference type="STRING" id="1280954.HPO_07427"/>
<dbReference type="InterPro" id="IPR050902">
    <property type="entry name" value="ABC_Transporter_SBP"/>
</dbReference>
<dbReference type="RefSeq" id="WP_035596443.1">
    <property type="nucleotide sequence ID" value="NZ_ARYM01000007.1"/>
</dbReference>
<evidence type="ECO:0000313" key="4">
    <source>
        <dbReference type="Proteomes" id="UP000027100"/>
    </source>
</evidence>
<sequence length="280" mass="30839">MKRKALIASLLLMLSGAADGEARPHRIVSLNLCADQYLMELADRDQVAALSHNARNPALSFSAEKAKDWPVSDGNAEELTVLKPDLVIASRIRRPEIRIFLETQNIPVLEIEPAHTLEDIRAQTRAIAGAIGAQARGEELIADIERRLEAAREAAPEVRPAAAHYQRRGFISGQATLMSEIMRWAGLENIAGRMGARRTQRVSMEVLLAAQPDILVTGVPTSNERDIGKEVLDHPALKTLYARARWIEIPEAMTVCGGPSFPAAVEEIQRQFKALEEVPH</sequence>
<reference evidence="3 4" key="1">
    <citation type="journal article" date="2014" name="Antonie Van Leeuwenhoek">
        <title>Hyphomonas beringensis sp. nov. and Hyphomonas chukchiensis sp. nov., isolated from surface seawater of the Bering Sea and Chukchi Sea.</title>
        <authorList>
            <person name="Li C."/>
            <person name="Lai Q."/>
            <person name="Li G."/>
            <person name="Dong C."/>
            <person name="Wang J."/>
            <person name="Liao Y."/>
            <person name="Shao Z."/>
        </authorList>
    </citation>
    <scope>NUCLEOTIDE SEQUENCE [LARGE SCALE GENOMIC DNA]</scope>
    <source>
        <strain evidence="3 4">PS728</strain>
    </source>
</reference>
<organism evidence="3 4">
    <name type="scientific">Hyphomonas polymorpha PS728</name>
    <dbReference type="NCBI Taxonomy" id="1280954"/>
    <lineage>
        <taxon>Bacteria</taxon>
        <taxon>Pseudomonadati</taxon>
        <taxon>Pseudomonadota</taxon>
        <taxon>Alphaproteobacteria</taxon>
        <taxon>Hyphomonadales</taxon>
        <taxon>Hyphomonadaceae</taxon>
        <taxon>Hyphomonas</taxon>
    </lineage>
</organism>
<name>A0A062VKA6_9PROT</name>
<feature type="domain" description="Fe/B12 periplasmic-binding" evidence="2">
    <location>
        <begin position="26"/>
        <end position="280"/>
    </location>
</feature>